<reference evidence="2 3" key="2">
    <citation type="submission" date="2018-11" db="EMBL/GenBank/DDBJ databases">
        <authorList>
            <consortium name="Pathogen Informatics"/>
        </authorList>
    </citation>
    <scope>NUCLEOTIDE SEQUENCE [LARGE SCALE GENOMIC DNA]</scope>
</reference>
<reference evidence="4" key="1">
    <citation type="submission" date="2017-02" db="UniProtKB">
        <authorList>
            <consortium name="WormBaseParasite"/>
        </authorList>
    </citation>
    <scope>IDENTIFICATION</scope>
</reference>
<feature type="region of interest" description="Disordered" evidence="1">
    <location>
        <begin position="51"/>
        <end position="72"/>
    </location>
</feature>
<dbReference type="WBParaSite" id="NBR_0000647301-mRNA-1">
    <property type="protein sequence ID" value="NBR_0000647301-mRNA-1"/>
    <property type="gene ID" value="NBR_0000647301"/>
</dbReference>
<organism evidence="4">
    <name type="scientific">Nippostrongylus brasiliensis</name>
    <name type="common">Rat hookworm</name>
    <dbReference type="NCBI Taxonomy" id="27835"/>
    <lineage>
        <taxon>Eukaryota</taxon>
        <taxon>Metazoa</taxon>
        <taxon>Ecdysozoa</taxon>
        <taxon>Nematoda</taxon>
        <taxon>Chromadorea</taxon>
        <taxon>Rhabditida</taxon>
        <taxon>Rhabditina</taxon>
        <taxon>Rhabditomorpha</taxon>
        <taxon>Strongyloidea</taxon>
        <taxon>Heligmosomidae</taxon>
        <taxon>Nippostrongylus</taxon>
    </lineage>
</organism>
<evidence type="ECO:0000313" key="2">
    <source>
        <dbReference type="EMBL" id="VDL70063.1"/>
    </source>
</evidence>
<dbReference type="Proteomes" id="UP000271162">
    <property type="component" value="Unassembled WGS sequence"/>
</dbReference>
<dbReference type="EMBL" id="UYSL01019803">
    <property type="protein sequence ID" value="VDL70063.1"/>
    <property type="molecule type" value="Genomic_DNA"/>
</dbReference>
<protein>
    <submittedName>
        <fullName evidence="4">Ferredoxin</fullName>
    </submittedName>
</protein>
<gene>
    <name evidence="2" type="ORF">NBR_LOCUS6474</name>
</gene>
<keyword evidence="3" id="KW-1185">Reference proteome</keyword>
<evidence type="ECO:0000313" key="3">
    <source>
        <dbReference type="Proteomes" id="UP000271162"/>
    </source>
</evidence>
<dbReference type="AlphaFoldDB" id="A0A0N4XUR6"/>
<accession>A0A0N4XUR6</accession>
<proteinExistence type="predicted"/>
<evidence type="ECO:0000256" key="1">
    <source>
        <dbReference type="SAM" id="MobiDB-lite"/>
    </source>
</evidence>
<name>A0A0N4XUR6_NIPBR</name>
<sequence>MCAIVDDDANGDILCVCLSCPSCVWLVNDDDEEHADLHVFHVVSGTPSCPRNPLRHGGSELRRGIGENAEVG</sequence>
<evidence type="ECO:0000313" key="4">
    <source>
        <dbReference type="WBParaSite" id="NBR_0000647301-mRNA-1"/>
    </source>
</evidence>